<name>A0A6J7I5P4_9ZZZZ</name>
<gene>
    <name evidence="1" type="ORF">UFOPK3139_02449</name>
    <name evidence="2" type="ORF">UFOPK3543_02366</name>
</gene>
<evidence type="ECO:0000313" key="1">
    <source>
        <dbReference type="EMBL" id="CAB4835410.1"/>
    </source>
</evidence>
<sequence>MEATETPLGHGAQAAKGLAVTIVVEGSAVSQPRLIACAPHASRVRYRIASAEITGL</sequence>
<evidence type="ECO:0000313" key="2">
    <source>
        <dbReference type="EMBL" id="CAB4925984.1"/>
    </source>
</evidence>
<dbReference type="EMBL" id="CAFABA010000125">
    <property type="protein sequence ID" value="CAB4835410.1"/>
    <property type="molecule type" value="Genomic_DNA"/>
</dbReference>
<protein>
    <submittedName>
        <fullName evidence="2">Unannotated protein</fullName>
    </submittedName>
</protein>
<accession>A0A6J7I5P4</accession>
<organism evidence="2">
    <name type="scientific">freshwater metagenome</name>
    <dbReference type="NCBI Taxonomy" id="449393"/>
    <lineage>
        <taxon>unclassified sequences</taxon>
        <taxon>metagenomes</taxon>
        <taxon>ecological metagenomes</taxon>
    </lineage>
</organism>
<dbReference type="EMBL" id="CAFBMH010000114">
    <property type="protein sequence ID" value="CAB4925984.1"/>
    <property type="molecule type" value="Genomic_DNA"/>
</dbReference>
<dbReference type="AlphaFoldDB" id="A0A6J7I5P4"/>
<reference evidence="2" key="1">
    <citation type="submission" date="2020-05" db="EMBL/GenBank/DDBJ databases">
        <authorList>
            <person name="Chiriac C."/>
            <person name="Salcher M."/>
            <person name="Ghai R."/>
            <person name="Kavagutti S V."/>
        </authorList>
    </citation>
    <scope>NUCLEOTIDE SEQUENCE</scope>
</reference>
<proteinExistence type="predicted"/>